<comment type="caution">
    <text evidence="3">The sequence shown here is derived from an EMBL/GenBank/DDBJ whole genome shotgun (WGS) entry which is preliminary data.</text>
</comment>
<dbReference type="Gene3D" id="3.50.50.60">
    <property type="entry name" value="FAD/NAD(P)-binding domain"/>
    <property type="match status" value="3"/>
</dbReference>
<keyword evidence="3" id="KW-0503">Monooxygenase</keyword>
<name>A0A8K0TSZ2_9PEZI</name>
<keyword evidence="4" id="KW-1185">Reference proteome</keyword>
<protein>
    <submittedName>
        <fullName evidence="3">Phenylacetone monooxygenase</fullName>
    </submittedName>
</protein>
<organism evidence="3 4">
    <name type="scientific">Plectosphaerella cucumerina</name>
    <dbReference type="NCBI Taxonomy" id="40658"/>
    <lineage>
        <taxon>Eukaryota</taxon>
        <taxon>Fungi</taxon>
        <taxon>Dikarya</taxon>
        <taxon>Ascomycota</taxon>
        <taxon>Pezizomycotina</taxon>
        <taxon>Sordariomycetes</taxon>
        <taxon>Hypocreomycetidae</taxon>
        <taxon>Glomerellales</taxon>
        <taxon>Plectosphaerellaceae</taxon>
        <taxon>Plectosphaerella</taxon>
    </lineage>
</organism>
<sequence length="599" mass="66090">MTRQDPSLSRHIEASANSGGSARLPVRDANGRPDGGAPPPTSAYSVREAPLGAPKHIRIITIGAGASGINLIRTLRNTLPAGTFEHVVYEKNKDVGGTWHENRYPGCRCDVPSHNYQFSWRKNPEWSNFFAPAAEIQAYLCRICDDEDMRSVIKTSHTVRGARWDEDEAVWHIEVTDLATGNIIEDKAHFLIDASGILNNWKWPDVPGLQDFEGDLVHTAAWPKNFDYKNRTVAVIGNGASGVQLLPAIRPDVKKLYHIIRSPTAILPPRLATMKAGAFAPLLEKIELDAQENFTPEQIARFKSDPAFYETFTSALELDSNIKFVIALMKDSPQQKWASGKVREFMTAMLRGDEKLCSQLIPNYPLGCRRMTPAPGYLESFQDPRVELTSKAIKSATKSGLVLEDGEVLEVDAIICATGFDSSFRPVYPLVGRKGNLQDIWARETPKSYISLAVDGCPNYFKFLGPNAPIAHGAVFTLSEHIATYIANLIAKAQSEGIRSVVPSTAAVDDYAAHVASFMPRTAFTGECSSWYKQDGAVTGLHPGSRMHFIEMLAQFRGEDWDFTYDDAEGGSRRPNRFAYLGNGFTVTEVGMMKKAGIS</sequence>
<dbReference type="EMBL" id="JAGPXD010000001">
    <property type="protein sequence ID" value="KAH7375944.1"/>
    <property type="molecule type" value="Genomic_DNA"/>
</dbReference>
<dbReference type="InterPro" id="IPR036188">
    <property type="entry name" value="FAD/NAD-bd_sf"/>
</dbReference>
<evidence type="ECO:0000313" key="4">
    <source>
        <dbReference type="Proteomes" id="UP000813385"/>
    </source>
</evidence>
<reference evidence="3" key="1">
    <citation type="journal article" date="2021" name="Nat. Commun.">
        <title>Genetic determinants of endophytism in the Arabidopsis root mycobiome.</title>
        <authorList>
            <person name="Mesny F."/>
            <person name="Miyauchi S."/>
            <person name="Thiergart T."/>
            <person name="Pickel B."/>
            <person name="Atanasova L."/>
            <person name="Karlsson M."/>
            <person name="Huettel B."/>
            <person name="Barry K.W."/>
            <person name="Haridas S."/>
            <person name="Chen C."/>
            <person name="Bauer D."/>
            <person name="Andreopoulos W."/>
            <person name="Pangilinan J."/>
            <person name="LaButti K."/>
            <person name="Riley R."/>
            <person name="Lipzen A."/>
            <person name="Clum A."/>
            <person name="Drula E."/>
            <person name="Henrissat B."/>
            <person name="Kohler A."/>
            <person name="Grigoriev I.V."/>
            <person name="Martin F.M."/>
            <person name="Hacquard S."/>
        </authorList>
    </citation>
    <scope>NUCLEOTIDE SEQUENCE</scope>
    <source>
        <strain evidence="3">MPI-CAGE-AT-0016</strain>
    </source>
</reference>
<accession>A0A8K0TSZ2</accession>
<proteinExistence type="inferred from homology"/>
<dbReference type="SUPFAM" id="SSF51905">
    <property type="entry name" value="FAD/NAD(P)-binding domain"/>
    <property type="match status" value="3"/>
</dbReference>
<dbReference type="InterPro" id="IPR051209">
    <property type="entry name" value="FAD-bind_Monooxygenase_sf"/>
</dbReference>
<evidence type="ECO:0000313" key="3">
    <source>
        <dbReference type="EMBL" id="KAH7375944.1"/>
    </source>
</evidence>
<keyword evidence="3" id="KW-0560">Oxidoreductase</keyword>
<gene>
    <name evidence="3" type="ORF">B0T11DRAFT_15159</name>
</gene>
<dbReference type="GO" id="GO:0004497">
    <property type="term" value="F:monooxygenase activity"/>
    <property type="evidence" value="ECO:0007669"/>
    <property type="project" value="UniProtKB-KW"/>
</dbReference>
<dbReference type="Proteomes" id="UP000813385">
    <property type="component" value="Unassembled WGS sequence"/>
</dbReference>
<dbReference type="PANTHER" id="PTHR42877:SF12">
    <property type="entry name" value="MONOOXYGENASE"/>
    <property type="match status" value="1"/>
</dbReference>
<evidence type="ECO:0000256" key="1">
    <source>
        <dbReference type="ARBA" id="ARBA00010139"/>
    </source>
</evidence>
<comment type="similarity">
    <text evidence="1">Belongs to the FAD-binding monooxygenase family.</text>
</comment>
<dbReference type="Pfam" id="PF13450">
    <property type="entry name" value="NAD_binding_8"/>
    <property type="match status" value="1"/>
</dbReference>
<dbReference type="AlphaFoldDB" id="A0A8K0TSZ2"/>
<dbReference type="PANTHER" id="PTHR42877">
    <property type="entry name" value="L-ORNITHINE N(5)-MONOOXYGENASE-RELATED"/>
    <property type="match status" value="1"/>
</dbReference>
<evidence type="ECO:0000256" key="2">
    <source>
        <dbReference type="SAM" id="MobiDB-lite"/>
    </source>
</evidence>
<dbReference type="OrthoDB" id="74360at2759"/>
<feature type="region of interest" description="Disordered" evidence="2">
    <location>
        <begin position="1"/>
        <end position="46"/>
    </location>
</feature>